<evidence type="ECO:0000313" key="3">
    <source>
        <dbReference type="Proteomes" id="UP000294847"/>
    </source>
</evidence>
<feature type="transmembrane region" description="Helical" evidence="1">
    <location>
        <begin position="40"/>
        <end position="66"/>
    </location>
</feature>
<evidence type="ECO:0000256" key="1">
    <source>
        <dbReference type="SAM" id="Phobius"/>
    </source>
</evidence>
<organism evidence="2 3">
    <name type="scientific">Pyricularia oryzae</name>
    <name type="common">Rice blast fungus</name>
    <name type="synonym">Magnaporthe oryzae</name>
    <dbReference type="NCBI Taxonomy" id="318829"/>
    <lineage>
        <taxon>Eukaryota</taxon>
        <taxon>Fungi</taxon>
        <taxon>Dikarya</taxon>
        <taxon>Ascomycota</taxon>
        <taxon>Pezizomycotina</taxon>
        <taxon>Sordariomycetes</taxon>
        <taxon>Sordariomycetidae</taxon>
        <taxon>Magnaporthales</taxon>
        <taxon>Pyriculariaceae</taxon>
        <taxon>Pyricularia</taxon>
    </lineage>
</organism>
<dbReference type="AlphaFoldDB" id="A0A4P7NUU1"/>
<sequence length="106" mass="11293">MAGQIIRLLQQLVNRICKAIRERVASISEFILDAPRESMILAMIWTIYLCVGASCLAMGAALYTGLVVDMPASSRKIDLAALQDLGVLLTFPSSLTGAISPSSPLA</sequence>
<dbReference type="EMBL" id="CP034210">
    <property type="protein sequence ID" value="QBZ66355.1"/>
    <property type="molecule type" value="Genomic_DNA"/>
</dbReference>
<keyword evidence="1" id="KW-1133">Transmembrane helix</keyword>
<name>A0A4P7NUU1_PYROR</name>
<proteinExistence type="predicted"/>
<accession>A0A4P7NUU1</accession>
<dbReference type="Proteomes" id="UP000294847">
    <property type="component" value="Chromosome 7"/>
</dbReference>
<protein>
    <submittedName>
        <fullName evidence="2">Uncharacterized protein</fullName>
    </submittedName>
</protein>
<evidence type="ECO:0000313" key="2">
    <source>
        <dbReference type="EMBL" id="QBZ66355.1"/>
    </source>
</evidence>
<keyword evidence="1" id="KW-0472">Membrane</keyword>
<keyword evidence="1" id="KW-0812">Transmembrane</keyword>
<reference evidence="2 3" key="1">
    <citation type="journal article" date="2019" name="Mol. Biol. Evol.">
        <title>Blast fungal genomes show frequent chromosomal changes, gene gains and losses, and effector gene turnover.</title>
        <authorList>
            <person name="Gomez Luciano L.B."/>
            <person name="Jason Tsai I."/>
            <person name="Chuma I."/>
            <person name="Tosa Y."/>
            <person name="Chen Y.H."/>
            <person name="Li J.Y."/>
            <person name="Li M.Y."/>
            <person name="Jade Lu M.Y."/>
            <person name="Nakayashiki H."/>
            <person name="Li W.H."/>
        </authorList>
    </citation>
    <scope>NUCLEOTIDE SEQUENCE [LARGE SCALE GENOMIC DNA]</scope>
    <source>
        <strain evidence="2">MZ5-1-6</strain>
    </source>
</reference>
<gene>
    <name evidence="2" type="ORF">PoMZ_13330</name>
</gene>